<evidence type="ECO:0000313" key="3">
    <source>
        <dbReference type="Proteomes" id="UP001236507"/>
    </source>
</evidence>
<dbReference type="EC" id="2.4.-.-" evidence="2"/>
<dbReference type="GO" id="GO:0016757">
    <property type="term" value="F:glycosyltransferase activity"/>
    <property type="evidence" value="ECO:0007669"/>
    <property type="project" value="UniProtKB-KW"/>
</dbReference>
<dbReference type="Pfam" id="PF00534">
    <property type="entry name" value="Glycos_transf_1"/>
    <property type="match status" value="1"/>
</dbReference>
<dbReference type="Gene3D" id="3.40.50.2000">
    <property type="entry name" value="Glycogen Phosphorylase B"/>
    <property type="match status" value="2"/>
</dbReference>
<dbReference type="EMBL" id="JASHIF010000008">
    <property type="protein sequence ID" value="MDI9859701.1"/>
    <property type="molecule type" value="Genomic_DNA"/>
</dbReference>
<sequence length="384" mass="43196">MIQNILFVGHDANRAGSQILLLRFLKLLKAYGKVQFSILLKHDGPLVQEYAAVAPTYILHQEQAVGLKSQILQKIKTKIGQTNTVVNPVWQTLASQKFDLIVSNTFTNGDIFEELSNFNCPIYSYIHELRMGIEMYNGTQQAIENTLRGTQKFIACANSVKQNLLQQFGIPEQKIEILCSLLPESAQQYQISSTKVNTFKQELGIPQDAFVVGGMGTIDLRKGTDLFVQLAHILQEQNIYFLWVGGSHSQNDFKIFSIDAQRLGLQNIKFVEAVSNPLDYLSVFDIFALTSREDPYPLVVLEAALLQKPMVCFEKAGGAQDLIETDAGLIVPYLSLEAMSKAILTIKENPERRIEMGQIAREKVLQRHSTEKAFQEFLTILHIS</sequence>
<reference evidence="2 3" key="1">
    <citation type="submission" date="2023-05" db="EMBL/GenBank/DDBJ databases">
        <title>Novel species of genus Flectobacillus isolated from stream in China.</title>
        <authorList>
            <person name="Lu H."/>
        </authorList>
    </citation>
    <scope>NUCLEOTIDE SEQUENCE [LARGE SCALE GENOMIC DNA]</scope>
    <source>
        <strain evidence="2 3">KCTC 42575</strain>
    </source>
</reference>
<comment type="caution">
    <text evidence="2">The sequence shown here is derived from an EMBL/GenBank/DDBJ whole genome shotgun (WGS) entry which is preliminary data.</text>
</comment>
<name>A0ABT6Y847_9BACT</name>
<dbReference type="CDD" id="cd03801">
    <property type="entry name" value="GT4_PimA-like"/>
    <property type="match status" value="1"/>
</dbReference>
<dbReference type="Proteomes" id="UP001236507">
    <property type="component" value="Unassembled WGS sequence"/>
</dbReference>
<organism evidence="2 3">
    <name type="scientific">Flectobacillus roseus</name>
    <dbReference type="NCBI Taxonomy" id="502259"/>
    <lineage>
        <taxon>Bacteria</taxon>
        <taxon>Pseudomonadati</taxon>
        <taxon>Bacteroidota</taxon>
        <taxon>Cytophagia</taxon>
        <taxon>Cytophagales</taxon>
        <taxon>Flectobacillaceae</taxon>
        <taxon>Flectobacillus</taxon>
    </lineage>
</organism>
<dbReference type="PANTHER" id="PTHR12526">
    <property type="entry name" value="GLYCOSYLTRANSFERASE"/>
    <property type="match status" value="1"/>
</dbReference>
<keyword evidence="3" id="KW-1185">Reference proteome</keyword>
<accession>A0ABT6Y847</accession>
<protein>
    <submittedName>
        <fullName evidence="2">Glycosyltransferase family 4 protein</fullName>
        <ecNumber evidence="2">2.4.-.-</ecNumber>
    </submittedName>
</protein>
<evidence type="ECO:0000259" key="1">
    <source>
        <dbReference type="Pfam" id="PF00534"/>
    </source>
</evidence>
<feature type="domain" description="Glycosyl transferase family 1" evidence="1">
    <location>
        <begin position="198"/>
        <end position="362"/>
    </location>
</feature>
<dbReference type="RefSeq" id="WP_283344591.1">
    <property type="nucleotide sequence ID" value="NZ_JASHIF010000008.1"/>
</dbReference>
<dbReference type="SUPFAM" id="SSF53756">
    <property type="entry name" value="UDP-Glycosyltransferase/glycogen phosphorylase"/>
    <property type="match status" value="1"/>
</dbReference>
<keyword evidence="2" id="KW-0328">Glycosyltransferase</keyword>
<evidence type="ECO:0000313" key="2">
    <source>
        <dbReference type="EMBL" id="MDI9859701.1"/>
    </source>
</evidence>
<proteinExistence type="predicted"/>
<keyword evidence="2" id="KW-0808">Transferase</keyword>
<dbReference type="InterPro" id="IPR001296">
    <property type="entry name" value="Glyco_trans_1"/>
</dbReference>
<gene>
    <name evidence="2" type="ORF">QM524_10825</name>
</gene>